<sequence length="100" mass="10686">MKIDLKALFGADAVEGVIRRLDSEPAFLAEARADLNAAVMAHYGVQLPLPLALTEGADGWTVEVLRDDALADSELDLVAGGSSHQKLHLAIKSDGDRRHV</sequence>
<gene>
    <name evidence="1" type="ORF">Ga0061067_1236</name>
</gene>
<name>A0A0K6ICS3_9HYPH</name>
<reference evidence="2" key="1">
    <citation type="submission" date="2015-08" db="EMBL/GenBank/DDBJ databases">
        <authorList>
            <person name="Varghese N."/>
        </authorList>
    </citation>
    <scope>NUCLEOTIDE SEQUENCE [LARGE SCALE GENOMIC DNA]</scope>
    <source>
        <strain evidence="2">DSM 23407</strain>
    </source>
</reference>
<dbReference type="EMBL" id="CYHE01000023">
    <property type="protein sequence ID" value="CUB00848.1"/>
    <property type="molecule type" value="Genomic_DNA"/>
</dbReference>
<dbReference type="AlphaFoldDB" id="A0A0K6ICS3"/>
<evidence type="ECO:0000313" key="2">
    <source>
        <dbReference type="Proteomes" id="UP000183900"/>
    </source>
</evidence>
<evidence type="ECO:0000313" key="1">
    <source>
        <dbReference type="EMBL" id="CUB00848.1"/>
    </source>
</evidence>
<dbReference type="Proteomes" id="UP000183900">
    <property type="component" value="Unassembled WGS sequence"/>
</dbReference>
<proteinExistence type="predicted"/>
<dbReference type="OrthoDB" id="7305774at2"/>
<accession>A0A0K6ICS3</accession>
<protein>
    <submittedName>
        <fullName evidence="1">Uncharacterized protein</fullName>
    </submittedName>
</protein>
<dbReference type="RefSeq" id="WP_055457151.1">
    <property type="nucleotide sequence ID" value="NZ_CYHE01000023.1"/>
</dbReference>
<keyword evidence="2" id="KW-1185">Reference proteome</keyword>
<organism evidence="1 2">
    <name type="scientific">Pannonibacter indicus</name>
    <dbReference type="NCBI Taxonomy" id="466044"/>
    <lineage>
        <taxon>Bacteria</taxon>
        <taxon>Pseudomonadati</taxon>
        <taxon>Pseudomonadota</taxon>
        <taxon>Alphaproteobacteria</taxon>
        <taxon>Hyphomicrobiales</taxon>
        <taxon>Stappiaceae</taxon>
        <taxon>Pannonibacter</taxon>
    </lineage>
</organism>